<evidence type="ECO:0000313" key="3">
    <source>
        <dbReference type="Proteomes" id="UP000294919"/>
    </source>
</evidence>
<dbReference type="Proteomes" id="UP000294919">
    <property type="component" value="Unassembled WGS sequence"/>
</dbReference>
<comment type="caution">
    <text evidence="2">The sequence shown here is derived from an EMBL/GenBank/DDBJ whole genome shotgun (WGS) entry which is preliminary data.</text>
</comment>
<proteinExistence type="predicted"/>
<accession>A0A4R2KJ86</accession>
<dbReference type="Gene3D" id="1.10.10.10">
    <property type="entry name" value="Winged helix-like DNA-binding domain superfamily/Winged helix DNA-binding domain"/>
    <property type="match status" value="1"/>
</dbReference>
<dbReference type="GO" id="GO:0003700">
    <property type="term" value="F:DNA-binding transcription factor activity"/>
    <property type="evidence" value="ECO:0007669"/>
    <property type="project" value="InterPro"/>
</dbReference>
<organism evidence="2 3">
    <name type="scientific">Marinisporobacter balticus</name>
    <dbReference type="NCBI Taxonomy" id="2018667"/>
    <lineage>
        <taxon>Bacteria</taxon>
        <taxon>Bacillati</taxon>
        <taxon>Bacillota</taxon>
        <taxon>Clostridia</taxon>
        <taxon>Peptostreptococcales</taxon>
        <taxon>Thermotaleaceae</taxon>
        <taxon>Marinisporobacter</taxon>
    </lineage>
</organism>
<dbReference type="InterPro" id="IPR007630">
    <property type="entry name" value="RNA_pol_sigma70_r4"/>
</dbReference>
<dbReference type="InterPro" id="IPR014284">
    <property type="entry name" value="RNA_pol_sigma-70_dom"/>
</dbReference>
<gene>
    <name evidence="2" type="ORF">EV214_1256</name>
</gene>
<dbReference type="Pfam" id="PF04545">
    <property type="entry name" value="Sigma70_r4"/>
    <property type="match status" value="1"/>
</dbReference>
<dbReference type="InterPro" id="IPR013324">
    <property type="entry name" value="RNA_pol_sigma_r3/r4-like"/>
</dbReference>
<sequence>MELYDLFKRAKNNDKNATYKIIKDFSATLKKLSNSLHYEEAETDLIIELLKLIKNINIEKFKDSHHKQIAKYIHMHLRKRTLDLLKKNENKINEYIEINHDLLADESIADTENTVLTFILIKSLVRQQRDIITMEFIHGFSEKDIAQILKISRQAVNRAKNRALNNLRKIFIGGDGEWIGRKDHRVSRQSRYKDSTNSSSYILKTNRKDI</sequence>
<reference evidence="2 3" key="1">
    <citation type="submission" date="2019-03" db="EMBL/GenBank/DDBJ databases">
        <title>Genomic Encyclopedia of Type Strains, Phase IV (KMG-IV): sequencing the most valuable type-strain genomes for metagenomic binning, comparative biology and taxonomic classification.</title>
        <authorList>
            <person name="Goeker M."/>
        </authorList>
    </citation>
    <scope>NUCLEOTIDE SEQUENCE [LARGE SCALE GENOMIC DNA]</scope>
    <source>
        <strain evidence="2 3">DSM 102940</strain>
    </source>
</reference>
<feature type="domain" description="RNA polymerase sigma-70 region 4" evidence="1">
    <location>
        <begin position="121"/>
        <end position="169"/>
    </location>
</feature>
<protein>
    <submittedName>
        <fullName evidence="2">RNA polymerase sigma factor (Sigma-70 family)</fullName>
    </submittedName>
</protein>
<keyword evidence="3" id="KW-1185">Reference proteome</keyword>
<dbReference type="SUPFAM" id="SSF88659">
    <property type="entry name" value="Sigma3 and sigma4 domains of RNA polymerase sigma factors"/>
    <property type="match status" value="1"/>
</dbReference>
<evidence type="ECO:0000259" key="1">
    <source>
        <dbReference type="Pfam" id="PF04545"/>
    </source>
</evidence>
<dbReference type="AlphaFoldDB" id="A0A4R2KJ86"/>
<dbReference type="RefSeq" id="WP_165916383.1">
    <property type="nucleotide sequence ID" value="NZ_SLWV01000025.1"/>
</dbReference>
<name>A0A4R2KJ86_9FIRM</name>
<dbReference type="GO" id="GO:0006352">
    <property type="term" value="P:DNA-templated transcription initiation"/>
    <property type="evidence" value="ECO:0007669"/>
    <property type="project" value="InterPro"/>
</dbReference>
<dbReference type="InterPro" id="IPR036388">
    <property type="entry name" value="WH-like_DNA-bd_sf"/>
</dbReference>
<evidence type="ECO:0000313" key="2">
    <source>
        <dbReference type="EMBL" id="TCO70636.1"/>
    </source>
</evidence>
<dbReference type="EMBL" id="SLWV01000025">
    <property type="protein sequence ID" value="TCO70636.1"/>
    <property type="molecule type" value="Genomic_DNA"/>
</dbReference>
<dbReference type="NCBIfam" id="TIGR02937">
    <property type="entry name" value="sigma70-ECF"/>
    <property type="match status" value="1"/>
</dbReference>